<accession>A0ABT8LE85</accession>
<reference evidence="2" key="1">
    <citation type="submission" date="2023-06" db="EMBL/GenBank/DDBJ databases">
        <title>Genomic of Agaribacillus aureum.</title>
        <authorList>
            <person name="Wang G."/>
        </authorList>
    </citation>
    <scope>NUCLEOTIDE SEQUENCE</scope>
    <source>
        <strain evidence="2">BMA12</strain>
    </source>
</reference>
<dbReference type="CDD" id="cd07246">
    <property type="entry name" value="VOC_like"/>
    <property type="match status" value="1"/>
</dbReference>
<dbReference type="InterPro" id="IPR004360">
    <property type="entry name" value="Glyas_Fos-R_dOase_dom"/>
</dbReference>
<proteinExistence type="predicted"/>
<dbReference type="PANTHER" id="PTHR34109:SF1">
    <property type="entry name" value="VOC DOMAIN-CONTAINING PROTEIN"/>
    <property type="match status" value="1"/>
</dbReference>
<keyword evidence="3" id="KW-1185">Reference proteome</keyword>
<name>A0ABT8LE85_9BACT</name>
<dbReference type="EMBL" id="JAUJEB010000005">
    <property type="protein sequence ID" value="MDN5214641.1"/>
    <property type="molecule type" value="Genomic_DNA"/>
</dbReference>
<dbReference type="RefSeq" id="WP_346759980.1">
    <property type="nucleotide sequence ID" value="NZ_JAUJEB010000005.1"/>
</dbReference>
<organism evidence="2 3">
    <name type="scientific">Agaribacillus aureus</name>
    <dbReference type="NCBI Taxonomy" id="3051825"/>
    <lineage>
        <taxon>Bacteria</taxon>
        <taxon>Pseudomonadati</taxon>
        <taxon>Bacteroidota</taxon>
        <taxon>Cytophagia</taxon>
        <taxon>Cytophagales</taxon>
        <taxon>Splendidivirgaceae</taxon>
        <taxon>Agaribacillus</taxon>
    </lineage>
</organism>
<evidence type="ECO:0000313" key="3">
    <source>
        <dbReference type="Proteomes" id="UP001172083"/>
    </source>
</evidence>
<dbReference type="Pfam" id="PF00903">
    <property type="entry name" value="Glyoxalase"/>
    <property type="match status" value="1"/>
</dbReference>
<protein>
    <submittedName>
        <fullName evidence="2">VOC family protein</fullName>
    </submittedName>
</protein>
<dbReference type="Proteomes" id="UP001172083">
    <property type="component" value="Unassembled WGS sequence"/>
</dbReference>
<dbReference type="SUPFAM" id="SSF54593">
    <property type="entry name" value="Glyoxalase/Bleomycin resistance protein/Dihydroxybiphenyl dioxygenase"/>
    <property type="match status" value="1"/>
</dbReference>
<feature type="domain" description="Glyoxalase/fosfomycin resistance/dioxygenase" evidence="1">
    <location>
        <begin position="14"/>
        <end position="119"/>
    </location>
</feature>
<dbReference type="Gene3D" id="3.30.720.120">
    <property type="match status" value="1"/>
</dbReference>
<dbReference type="Gene3D" id="3.30.720.110">
    <property type="match status" value="1"/>
</dbReference>
<evidence type="ECO:0000259" key="1">
    <source>
        <dbReference type="Pfam" id="PF00903"/>
    </source>
</evidence>
<gene>
    <name evidence="2" type="ORF">QQ020_21355</name>
</gene>
<dbReference type="PANTHER" id="PTHR34109">
    <property type="entry name" value="BNAUNNG04460D PROTEIN-RELATED"/>
    <property type="match status" value="1"/>
</dbReference>
<sequence>MNIPKDHQVIMPYLIVKGADKFLDFIKQVFNANELSINKAENGVIVNAQFMIGDSTIMFSESRKPWPVENAGLFIYVANADETFQQALKNGAEVVADLENHDYGRSGGVRDPFGNTWWITQAGA</sequence>
<comment type="caution">
    <text evidence="2">The sequence shown here is derived from an EMBL/GenBank/DDBJ whole genome shotgun (WGS) entry which is preliminary data.</text>
</comment>
<evidence type="ECO:0000313" key="2">
    <source>
        <dbReference type="EMBL" id="MDN5214641.1"/>
    </source>
</evidence>
<dbReference type="InterPro" id="IPR029068">
    <property type="entry name" value="Glyas_Bleomycin-R_OHBP_Dase"/>
</dbReference>